<reference evidence="1 2" key="1">
    <citation type="submission" date="2016-02" db="EMBL/GenBank/DDBJ databases">
        <title>Genome sequence of Tissierella creatinophila DSM 6911.</title>
        <authorList>
            <person name="Poehlein A."/>
            <person name="Daniel R."/>
        </authorList>
    </citation>
    <scope>NUCLEOTIDE SEQUENCE [LARGE SCALE GENOMIC DNA]</scope>
    <source>
        <strain evidence="1 2">DSM 6911</strain>
    </source>
</reference>
<gene>
    <name evidence="1" type="ORF">TICRE_16110</name>
</gene>
<dbReference type="RefSeq" id="WP_075726907.1">
    <property type="nucleotide sequence ID" value="NZ_LTDM01000029.1"/>
</dbReference>
<evidence type="ECO:0000313" key="2">
    <source>
        <dbReference type="Proteomes" id="UP000186112"/>
    </source>
</evidence>
<organism evidence="1 2">
    <name type="scientific">Tissierella creatinophila DSM 6911</name>
    <dbReference type="NCBI Taxonomy" id="1123403"/>
    <lineage>
        <taxon>Bacteria</taxon>
        <taxon>Bacillati</taxon>
        <taxon>Bacillota</taxon>
        <taxon>Tissierellia</taxon>
        <taxon>Tissierellales</taxon>
        <taxon>Tissierellaceae</taxon>
        <taxon>Tissierella</taxon>
    </lineage>
</organism>
<evidence type="ECO:0000313" key="1">
    <source>
        <dbReference type="EMBL" id="OLS02422.1"/>
    </source>
</evidence>
<name>A0A1U7M529_TISCR</name>
<keyword evidence="2" id="KW-1185">Reference proteome</keyword>
<dbReference type="AlphaFoldDB" id="A0A1U7M529"/>
<comment type="caution">
    <text evidence="1">The sequence shown here is derived from an EMBL/GenBank/DDBJ whole genome shotgun (WGS) entry which is preliminary data.</text>
</comment>
<dbReference type="EMBL" id="LTDM01000029">
    <property type="protein sequence ID" value="OLS02422.1"/>
    <property type="molecule type" value="Genomic_DNA"/>
</dbReference>
<proteinExistence type="predicted"/>
<dbReference type="OrthoDB" id="88698at2"/>
<accession>A0A1U7M529</accession>
<dbReference type="Proteomes" id="UP000186112">
    <property type="component" value="Unassembled WGS sequence"/>
</dbReference>
<evidence type="ECO:0008006" key="3">
    <source>
        <dbReference type="Google" id="ProtNLM"/>
    </source>
</evidence>
<sequence length="108" mass="12781">MRYRNKLELYGSSLVENELGELSKDFGKIKDVYCEIIPSHGGVKSIGGTEVEESFTMQRIFIRKKSIKEPKIDMYFKDSLGCKYEVLDFFPNYKNNAEWEFRTRINYE</sequence>
<protein>
    <recommendedName>
        <fullName evidence="3">Phage head-tail joining protein</fullName>
    </recommendedName>
</protein>